<dbReference type="PANTHER" id="PTHR37825:SF1">
    <property type="entry name" value="TRNA(MET) CYTIDINE ACETATE LIGASE"/>
    <property type="match status" value="1"/>
</dbReference>
<comment type="caution">
    <text evidence="1">The sequence shown here is derived from an EMBL/GenBank/DDBJ whole genome shotgun (WGS) entry which is preliminary data.</text>
</comment>
<dbReference type="Gene3D" id="3.40.50.620">
    <property type="entry name" value="HUPs"/>
    <property type="match status" value="1"/>
</dbReference>
<protein>
    <recommendedName>
        <fullName evidence="2">tRNA(Met) cytidine acetate ligase</fullName>
    </recommendedName>
</protein>
<dbReference type="InterPro" id="IPR014729">
    <property type="entry name" value="Rossmann-like_a/b/a_fold"/>
</dbReference>
<gene>
    <name evidence="1" type="ORF">SDC9_72565</name>
</gene>
<dbReference type="EMBL" id="VSSQ01004641">
    <property type="protein sequence ID" value="MPM26064.1"/>
    <property type="molecule type" value="Genomic_DNA"/>
</dbReference>
<dbReference type="HAMAP" id="MF_01539">
    <property type="entry name" value="TmcAL"/>
    <property type="match status" value="1"/>
</dbReference>
<dbReference type="SUPFAM" id="SSF52374">
    <property type="entry name" value="Nucleotidylyl transferase"/>
    <property type="match status" value="1"/>
</dbReference>
<dbReference type="Pfam" id="PF05636">
    <property type="entry name" value="HIGH_NTase1"/>
    <property type="match status" value="1"/>
</dbReference>
<proteinExistence type="inferred from homology"/>
<evidence type="ECO:0000313" key="1">
    <source>
        <dbReference type="EMBL" id="MPM26064.1"/>
    </source>
</evidence>
<reference evidence="1" key="1">
    <citation type="submission" date="2019-08" db="EMBL/GenBank/DDBJ databases">
        <authorList>
            <person name="Kucharzyk K."/>
            <person name="Murdoch R.W."/>
            <person name="Higgins S."/>
            <person name="Loffler F."/>
        </authorList>
    </citation>
    <scope>NUCLEOTIDE SEQUENCE</scope>
</reference>
<dbReference type="PANTHER" id="PTHR37825">
    <property type="entry name" value="TRNA(MET) CYTIDINE ACETATE LIGASE"/>
    <property type="match status" value="1"/>
</dbReference>
<sequence>MQNAVAIVAEYNPFHNGHKFHIEAAKKETGADFVFVVMSSSFIQRGDCAVYDKWVRTKAALLGGADIVIELPVIYSTSSAENFARGAIRIIESTGIADKIAFGVETDNLDLLKATASILSSPPAEFTDTLKKALDKGLSFPSARAEAISLINNNYADILNSPNNILAVEYLKALELFNSGVQPCLIHRTSSEYNSEEISGDISSATAIRKALKENRIELVKHTVPSECFDLYSHASPLFADDFSDALGYVLRTMSSEEISNISGISEGLENRILKTVGEYYEISDICSALKTKRYTYTRIMRTLFHILLGITKEHEVMFSSEKFEPYIRVLGFRKSAEPLIKELSHKASAPIIMNINKDERKLSEKQRILLDLEKKATDLYFFPHNGKRSLDYTMPIIIEKDK</sequence>
<dbReference type="AlphaFoldDB" id="A0A644YIX3"/>
<dbReference type="NCBIfam" id="NF010191">
    <property type="entry name" value="PRK13670.1"/>
    <property type="match status" value="1"/>
</dbReference>
<organism evidence="1">
    <name type="scientific">bioreactor metagenome</name>
    <dbReference type="NCBI Taxonomy" id="1076179"/>
    <lineage>
        <taxon>unclassified sequences</taxon>
        <taxon>metagenomes</taxon>
        <taxon>ecological metagenomes</taxon>
    </lineage>
</organism>
<name>A0A644YIX3_9ZZZZ</name>
<evidence type="ECO:0008006" key="2">
    <source>
        <dbReference type="Google" id="ProtNLM"/>
    </source>
</evidence>
<dbReference type="InterPro" id="IPR008513">
    <property type="entry name" value="tRNA(Met)_cyd_acetate_ligase"/>
</dbReference>
<accession>A0A644YIX3</accession>